<protein>
    <submittedName>
        <fullName evidence="2">Uncharacterized protein</fullName>
    </submittedName>
</protein>
<accession>A0ABN9WP75</accession>
<dbReference type="Proteomes" id="UP001189429">
    <property type="component" value="Unassembled WGS sequence"/>
</dbReference>
<keyword evidence="1" id="KW-1133">Transmembrane helix</keyword>
<gene>
    <name evidence="2" type="ORF">PCOR1329_LOCUS69215</name>
</gene>
<proteinExistence type="predicted"/>
<keyword evidence="1" id="KW-0472">Membrane</keyword>
<name>A0ABN9WP75_9DINO</name>
<evidence type="ECO:0000313" key="3">
    <source>
        <dbReference type="Proteomes" id="UP001189429"/>
    </source>
</evidence>
<keyword evidence="3" id="KW-1185">Reference proteome</keyword>
<reference evidence="2" key="1">
    <citation type="submission" date="2023-10" db="EMBL/GenBank/DDBJ databases">
        <authorList>
            <person name="Chen Y."/>
            <person name="Shah S."/>
            <person name="Dougan E. K."/>
            <person name="Thang M."/>
            <person name="Chan C."/>
        </authorList>
    </citation>
    <scope>NUCLEOTIDE SEQUENCE [LARGE SCALE GENOMIC DNA]</scope>
</reference>
<evidence type="ECO:0000256" key="1">
    <source>
        <dbReference type="SAM" id="Phobius"/>
    </source>
</evidence>
<feature type="transmembrane region" description="Helical" evidence="1">
    <location>
        <begin position="47"/>
        <end position="65"/>
    </location>
</feature>
<organism evidence="2 3">
    <name type="scientific">Prorocentrum cordatum</name>
    <dbReference type="NCBI Taxonomy" id="2364126"/>
    <lineage>
        <taxon>Eukaryota</taxon>
        <taxon>Sar</taxon>
        <taxon>Alveolata</taxon>
        <taxon>Dinophyceae</taxon>
        <taxon>Prorocentrales</taxon>
        <taxon>Prorocentraceae</taxon>
        <taxon>Prorocentrum</taxon>
    </lineage>
</organism>
<keyword evidence="1" id="KW-0812">Transmembrane</keyword>
<evidence type="ECO:0000313" key="2">
    <source>
        <dbReference type="EMBL" id="CAK0888416.1"/>
    </source>
</evidence>
<feature type="non-terminal residue" evidence="2">
    <location>
        <position position="1"/>
    </location>
</feature>
<comment type="caution">
    <text evidence="2">The sequence shown here is derived from an EMBL/GenBank/DDBJ whole genome shotgun (WGS) entry which is preliminary data.</text>
</comment>
<dbReference type="EMBL" id="CAUYUJ010019071">
    <property type="protein sequence ID" value="CAK0888416.1"/>
    <property type="molecule type" value="Genomic_DNA"/>
</dbReference>
<sequence>AAAFLAQPGRGVGGAGPHRERAAMPAAARHLARHRCGGPHAEQQQPAVASGLVAGAALIAALSLLTGAAGRSRGATSTCAICEIKRPAGPGMKRDIGLWEFPGYQENTSI</sequence>